<proteinExistence type="predicted"/>
<reference evidence="2 3" key="1">
    <citation type="journal article" date="2016" name="Eur. J. Clin. Microbiol. Infect. Dis.">
        <title>Whole genome sequencing as a tool for phylogenetic analysis of clinical strains of Mitis group streptococci.</title>
        <authorList>
            <person name="Rasmussen L.H."/>
            <person name="Dargis R."/>
            <person name="Hojholt K."/>
            <person name="Christensen J.J."/>
            <person name="Skovgaard O."/>
            <person name="Justesen U.S."/>
            <person name="Rosenvinge F.S."/>
            <person name="Moser C."/>
            <person name="Lukjancenko O."/>
            <person name="Rasmussen S."/>
            <person name="Nielsen X.C."/>
        </authorList>
    </citation>
    <scope>NUCLEOTIDE SEQUENCE [LARGE SCALE GENOMIC DNA]</scope>
    <source>
        <strain evidence="2 3">OD_317805_11</strain>
    </source>
</reference>
<sequence>MYSLTKGAIISIITSGGSIMKKKPIYLWVLLILSALISVSSLFGMLGPIPSKEVLRAAAAQKQVAGVSAQQVEDSINYSYRVAEISHSIFNVALIVLSAILVVVAIVFLIRKNLQYANYTYVGYVLLAIIGSIYGYVGLQDAVQLVQDESMRLTMSIGSKAVSIFYIVINILFLALVFYKIWRQQKALAEEETEELA</sequence>
<evidence type="ECO:0000313" key="2">
    <source>
        <dbReference type="EMBL" id="ORP04823.1"/>
    </source>
</evidence>
<feature type="transmembrane region" description="Helical" evidence="1">
    <location>
        <begin position="157"/>
        <end position="179"/>
    </location>
</feature>
<gene>
    <name evidence="2" type="ORF">B7695_01585</name>
</gene>
<evidence type="ECO:0000256" key="1">
    <source>
        <dbReference type="SAM" id="Phobius"/>
    </source>
</evidence>
<evidence type="ECO:0000313" key="3">
    <source>
        <dbReference type="Proteomes" id="UP000193517"/>
    </source>
</evidence>
<feature type="transmembrane region" description="Helical" evidence="1">
    <location>
        <begin position="89"/>
        <end position="109"/>
    </location>
</feature>
<accession>A0A1X1KZF2</accession>
<keyword evidence="1" id="KW-0812">Transmembrane</keyword>
<organism evidence="2 3">
    <name type="scientific">Streptococcus mitis</name>
    <dbReference type="NCBI Taxonomy" id="28037"/>
    <lineage>
        <taxon>Bacteria</taxon>
        <taxon>Bacillati</taxon>
        <taxon>Bacillota</taxon>
        <taxon>Bacilli</taxon>
        <taxon>Lactobacillales</taxon>
        <taxon>Streptococcaceae</taxon>
        <taxon>Streptococcus</taxon>
        <taxon>Streptococcus mitis group</taxon>
    </lineage>
</organism>
<keyword evidence="1" id="KW-0472">Membrane</keyword>
<name>A0A1X1KZF2_STRMT</name>
<feature type="transmembrane region" description="Helical" evidence="1">
    <location>
        <begin position="116"/>
        <end position="137"/>
    </location>
</feature>
<keyword evidence="1" id="KW-1133">Transmembrane helix</keyword>
<dbReference type="OrthoDB" id="2237060at2"/>
<dbReference type="AlphaFoldDB" id="A0A1X1KZF2"/>
<comment type="caution">
    <text evidence="2">The sequence shown here is derived from an EMBL/GenBank/DDBJ whole genome shotgun (WGS) entry which is preliminary data.</text>
</comment>
<feature type="transmembrane region" description="Helical" evidence="1">
    <location>
        <begin position="25"/>
        <end position="46"/>
    </location>
</feature>
<dbReference type="Proteomes" id="UP000193517">
    <property type="component" value="Unassembled WGS sequence"/>
</dbReference>
<dbReference type="EMBL" id="NCVK01000005">
    <property type="protein sequence ID" value="ORP04823.1"/>
    <property type="molecule type" value="Genomic_DNA"/>
</dbReference>
<protein>
    <submittedName>
        <fullName evidence="2">ABC transporter permease</fullName>
    </submittedName>
</protein>